<keyword evidence="3" id="KW-1185">Reference proteome</keyword>
<sequence length="58" mass="5935">MSRSPSIGAEERNLGTPTRHSRCRTGTPTTGRACAKEVGGCGGAHVSMQCATGISSRT</sequence>
<evidence type="ECO:0000313" key="2">
    <source>
        <dbReference type="EMBL" id="CAE7944202.1"/>
    </source>
</evidence>
<gene>
    <name evidence="2" type="ORF">SNEC2469_LOCUS35283</name>
</gene>
<name>A0A813CMA0_9DINO</name>
<proteinExistence type="predicted"/>
<protein>
    <submittedName>
        <fullName evidence="2">Uncharacterized protein</fullName>
    </submittedName>
</protein>
<dbReference type="Proteomes" id="UP000601435">
    <property type="component" value="Unassembled WGS sequence"/>
</dbReference>
<dbReference type="AlphaFoldDB" id="A0A813CMA0"/>
<evidence type="ECO:0000256" key="1">
    <source>
        <dbReference type="SAM" id="MobiDB-lite"/>
    </source>
</evidence>
<comment type="caution">
    <text evidence="2">The sequence shown here is derived from an EMBL/GenBank/DDBJ whole genome shotgun (WGS) entry which is preliminary data.</text>
</comment>
<evidence type="ECO:0000313" key="3">
    <source>
        <dbReference type="Proteomes" id="UP000601435"/>
    </source>
</evidence>
<reference evidence="2" key="1">
    <citation type="submission" date="2021-02" db="EMBL/GenBank/DDBJ databases">
        <authorList>
            <person name="Dougan E. K."/>
            <person name="Rhodes N."/>
            <person name="Thang M."/>
            <person name="Chan C."/>
        </authorList>
    </citation>
    <scope>NUCLEOTIDE SEQUENCE</scope>
</reference>
<feature type="region of interest" description="Disordered" evidence="1">
    <location>
        <begin position="1"/>
        <end position="30"/>
    </location>
</feature>
<dbReference type="EMBL" id="CAJNJA010101319">
    <property type="protein sequence ID" value="CAE7944202.1"/>
    <property type="molecule type" value="Genomic_DNA"/>
</dbReference>
<accession>A0A813CMA0</accession>
<feature type="non-terminal residue" evidence="2">
    <location>
        <position position="1"/>
    </location>
</feature>
<organism evidence="2 3">
    <name type="scientific">Symbiodinium necroappetens</name>
    <dbReference type="NCBI Taxonomy" id="1628268"/>
    <lineage>
        <taxon>Eukaryota</taxon>
        <taxon>Sar</taxon>
        <taxon>Alveolata</taxon>
        <taxon>Dinophyceae</taxon>
        <taxon>Suessiales</taxon>
        <taxon>Symbiodiniaceae</taxon>
        <taxon>Symbiodinium</taxon>
    </lineage>
</organism>
<dbReference type="OrthoDB" id="425179at2759"/>